<organism evidence="3 4">
    <name type="scientific">Massilia cellulosiltytica</name>
    <dbReference type="NCBI Taxonomy" id="2683234"/>
    <lineage>
        <taxon>Bacteria</taxon>
        <taxon>Pseudomonadati</taxon>
        <taxon>Pseudomonadota</taxon>
        <taxon>Betaproteobacteria</taxon>
        <taxon>Burkholderiales</taxon>
        <taxon>Oxalobacteraceae</taxon>
        <taxon>Telluria group</taxon>
        <taxon>Massilia</taxon>
    </lineage>
</organism>
<name>A0A7X3K854_9BURK</name>
<dbReference type="InterPro" id="IPR051702">
    <property type="entry name" value="SH3_domain_YSC84-like"/>
</dbReference>
<evidence type="ECO:0000313" key="3">
    <source>
        <dbReference type="EMBL" id="MVW60631.1"/>
    </source>
</evidence>
<feature type="signal peptide" evidence="1">
    <location>
        <begin position="1"/>
        <end position="25"/>
    </location>
</feature>
<dbReference type="AlphaFoldDB" id="A0A7X3K854"/>
<dbReference type="Pfam" id="PF04366">
    <property type="entry name" value="Ysc84"/>
    <property type="match status" value="1"/>
</dbReference>
<dbReference type="GO" id="GO:0035091">
    <property type="term" value="F:phosphatidylinositol binding"/>
    <property type="evidence" value="ECO:0007669"/>
    <property type="project" value="TreeGrafter"/>
</dbReference>
<keyword evidence="4" id="KW-1185">Reference proteome</keyword>
<proteinExistence type="predicted"/>
<dbReference type="Proteomes" id="UP000443353">
    <property type="component" value="Unassembled WGS sequence"/>
</dbReference>
<reference evidence="3 4" key="1">
    <citation type="submission" date="2019-12" db="EMBL/GenBank/DDBJ databases">
        <authorList>
            <person name="Li C."/>
            <person name="Zhao J."/>
        </authorList>
    </citation>
    <scope>NUCLEOTIDE SEQUENCE [LARGE SCALE GENOMIC DNA]</scope>
    <source>
        <strain evidence="3 4">NEAU-DD11</strain>
    </source>
</reference>
<sequence length="239" mass="24873">MNNSTLLALRWAAAALLAGPVLAHAQDAPRSDTTSAAARQSAAAERHVVQAISVVRQLDMDERMRVLLAAAKGVFIVPKYTRAAIGVGAQGGAGLLLLRTADGGWSQPVFYDTAGLSLGLQVGAQGGMLAFVLNNQKAVDAFMKKTSIALNAKAGLTVVNWNRMVQGSAGAGDVVAWSDSRGVFGDAASIELTGVRYNQNLNNAYYHRTLSASDIIDGKTSNPQANLLVQALSASTAAH</sequence>
<feature type="domain" description="Ysc84 actin-binding" evidence="2">
    <location>
        <begin position="115"/>
        <end position="234"/>
    </location>
</feature>
<feature type="chain" id="PRO_5031466267" description="Ysc84 actin-binding domain-containing protein" evidence="1">
    <location>
        <begin position="26"/>
        <end position="239"/>
    </location>
</feature>
<dbReference type="RefSeq" id="WP_160408729.1">
    <property type="nucleotide sequence ID" value="NZ_WSES01000003.1"/>
</dbReference>
<keyword evidence="1" id="KW-0732">Signal</keyword>
<evidence type="ECO:0000259" key="2">
    <source>
        <dbReference type="Pfam" id="PF04366"/>
    </source>
</evidence>
<dbReference type="EMBL" id="WSES01000003">
    <property type="protein sequence ID" value="MVW60631.1"/>
    <property type="molecule type" value="Genomic_DNA"/>
</dbReference>
<dbReference type="PANTHER" id="PTHR15629:SF2">
    <property type="entry name" value="SH3 DOMAIN-CONTAINING YSC84-LIKE PROTEIN 1"/>
    <property type="match status" value="1"/>
</dbReference>
<gene>
    <name evidence="3" type="ORF">GPY61_11900</name>
</gene>
<evidence type="ECO:0000256" key="1">
    <source>
        <dbReference type="SAM" id="SignalP"/>
    </source>
</evidence>
<dbReference type="CDD" id="cd11524">
    <property type="entry name" value="SYLF"/>
    <property type="match status" value="1"/>
</dbReference>
<protein>
    <recommendedName>
        <fullName evidence="2">Ysc84 actin-binding domain-containing protein</fullName>
    </recommendedName>
</protein>
<comment type="caution">
    <text evidence="3">The sequence shown here is derived from an EMBL/GenBank/DDBJ whole genome shotgun (WGS) entry which is preliminary data.</text>
</comment>
<accession>A0A7X3K854</accession>
<dbReference type="InterPro" id="IPR007461">
    <property type="entry name" value="Ysc84_actin-binding"/>
</dbReference>
<dbReference type="PANTHER" id="PTHR15629">
    <property type="entry name" value="SH3YL1 PROTEIN"/>
    <property type="match status" value="1"/>
</dbReference>
<evidence type="ECO:0000313" key="4">
    <source>
        <dbReference type="Proteomes" id="UP000443353"/>
    </source>
</evidence>